<evidence type="ECO:0000313" key="2">
    <source>
        <dbReference type="Proteomes" id="UP000499080"/>
    </source>
</evidence>
<evidence type="ECO:0000313" key="1">
    <source>
        <dbReference type="EMBL" id="GBL76535.1"/>
    </source>
</evidence>
<gene>
    <name evidence="1" type="ORF">AVEN_53274_1</name>
</gene>
<dbReference type="AlphaFoldDB" id="A0A4Y2AB87"/>
<reference evidence="1 2" key="1">
    <citation type="journal article" date="2019" name="Sci. Rep.">
        <title>Orb-weaving spider Araneus ventricosus genome elucidates the spidroin gene catalogue.</title>
        <authorList>
            <person name="Kono N."/>
            <person name="Nakamura H."/>
            <person name="Ohtoshi R."/>
            <person name="Moran D.A.P."/>
            <person name="Shinohara A."/>
            <person name="Yoshida Y."/>
            <person name="Fujiwara M."/>
            <person name="Mori M."/>
            <person name="Tomita M."/>
            <person name="Arakawa K."/>
        </authorList>
    </citation>
    <scope>NUCLEOTIDE SEQUENCE [LARGE SCALE GENOMIC DNA]</scope>
</reference>
<organism evidence="1 2">
    <name type="scientific">Araneus ventricosus</name>
    <name type="common">Orbweaver spider</name>
    <name type="synonym">Epeira ventricosa</name>
    <dbReference type="NCBI Taxonomy" id="182803"/>
    <lineage>
        <taxon>Eukaryota</taxon>
        <taxon>Metazoa</taxon>
        <taxon>Ecdysozoa</taxon>
        <taxon>Arthropoda</taxon>
        <taxon>Chelicerata</taxon>
        <taxon>Arachnida</taxon>
        <taxon>Araneae</taxon>
        <taxon>Araneomorphae</taxon>
        <taxon>Entelegynae</taxon>
        <taxon>Araneoidea</taxon>
        <taxon>Araneidae</taxon>
        <taxon>Araneus</taxon>
    </lineage>
</organism>
<protein>
    <submittedName>
        <fullName evidence="1">Uncharacterized protein</fullName>
    </submittedName>
</protein>
<dbReference type="EMBL" id="BGPR01000010">
    <property type="protein sequence ID" value="GBL76535.1"/>
    <property type="molecule type" value="Genomic_DNA"/>
</dbReference>
<comment type="caution">
    <text evidence="1">The sequence shown here is derived from an EMBL/GenBank/DDBJ whole genome shotgun (WGS) entry which is preliminary data.</text>
</comment>
<dbReference type="Proteomes" id="UP000499080">
    <property type="component" value="Unassembled WGS sequence"/>
</dbReference>
<accession>A0A4Y2AB87</accession>
<proteinExistence type="predicted"/>
<keyword evidence="2" id="KW-1185">Reference proteome</keyword>
<name>A0A4Y2AB87_ARAVE</name>
<sequence>MLLLIMGFNSGNVLDPNDSKFYISTESNSDLESEIPIAGEILEDIKVKSEFSDDPNTEAFENDSKSNLLKRVTWSRQAAPRKYGSRTDIYIIELEA</sequence>